<dbReference type="Proteomes" id="UP000230843">
    <property type="component" value="Unassembled WGS sequence"/>
</dbReference>
<evidence type="ECO:0000313" key="2">
    <source>
        <dbReference type="EMBL" id="PJA90179.1"/>
    </source>
</evidence>
<evidence type="ECO:0000256" key="1">
    <source>
        <dbReference type="SAM" id="MobiDB-lite"/>
    </source>
</evidence>
<feature type="compositionally biased region" description="Polar residues" evidence="1">
    <location>
        <begin position="1"/>
        <end position="10"/>
    </location>
</feature>
<feature type="compositionally biased region" description="Basic and acidic residues" evidence="1">
    <location>
        <begin position="15"/>
        <end position="34"/>
    </location>
</feature>
<reference evidence="3" key="1">
    <citation type="submission" date="2017-09" db="EMBL/GenBank/DDBJ databases">
        <title>Depth-based differentiation of microbial function through sediment-hosted aquifers and enrichment of novel symbionts in the deep terrestrial subsurface.</title>
        <authorList>
            <person name="Probst A.J."/>
            <person name="Ladd B."/>
            <person name="Jarett J.K."/>
            <person name="Geller-Mcgrath D.E."/>
            <person name="Sieber C.M.K."/>
            <person name="Emerson J.B."/>
            <person name="Anantharaman K."/>
            <person name="Thomas B.C."/>
            <person name="Malmstrom R."/>
            <person name="Stieglmeier M."/>
            <person name="Klingl A."/>
            <person name="Woyke T."/>
            <person name="Ryan C.M."/>
            <person name="Banfield J.F."/>
        </authorList>
    </citation>
    <scope>NUCLEOTIDE SEQUENCE [LARGE SCALE GENOMIC DNA]</scope>
</reference>
<comment type="caution">
    <text evidence="2">The sequence shown here is derived from an EMBL/GenBank/DDBJ whole genome shotgun (WGS) entry which is preliminary data.</text>
</comment>
<dbReference type="EMBL" id="PFVJ01000021">
    <property type="protein sequence ID" value="PJA90179.1"/>
    <property type="molecule type" value="Genomic_DNA"/>
</dbReference>
<name>A0A2M7Z7D5_9BACT</name>
<accession>A0A2M7Z7D5</accession>
<feature type="region of interest" description="Disordered" evidence="1">
    <location>
        <begin position="1"/>
        <end position="34"/>
    </location>
</feature>
<organism evidence="2 3">
    <name type="scientific">Candidatus Magasanikbacteria bacterium CG_4_9_14_3_um_filter_32_9</name>
    <dbReference type="NCBI Taxonomy" id="1974644"/>
    <lineage>
        <taxon>Bacteria</taxon>
        <taxon>Candidatus Magasanikiibacteriota</taxon>
    </lineage>
</organism>
<gene>
    <name evidence="2" type="ORF">CO137_00910</name>
</gene>
<proteinExistence type="predicted"/>
<sequence length="325" mass="36600">MNEQIKQENLNEGVENTKKEEATEPANKTKESKDLADILTGKVKIAPKEYATNLINSEINKIPSGNEFSEEQIAGFIRATQSRMEQESKIFLDKALQEKWTEEQTNQKASEILSSMEDIARKMIYEEVKKSEQVSKLDNVESLKQEIDNSQNVEMLAKLELSDVERQQVISNLIEQQLGLAKSNKVFKEEVLGFNGDTLPYLSDSEKTKIIGLLDATALKSKMNELKRQAETPMMTDKDIQTKALEILEGSKDFGKGMKELVSNKIRDVVLIRQTPTIETPTVGNQPTVKTEIKGPTPIKEGAWGKIKGFFGRLNSQVFNAPLYK</sequence>
<protein>
    <submittedName>
        <fullName evidence="2">Uncharacterized protein</fullName>
    </submittedName>
</protein>
<dbReference type="AlphaFoldDB" id="A0A2M7Z7D5"/>
<evidence type="ECO:0000313" key="3">
    <source>
        <dbReference type="Proteomes" id="UP000230843"/>
    </source>
</evidence>